<dbReference type="RefSeq" id="WP_090321463.1">
    <property type="nucleotide sequence ID" value="NZ_FNOE01000027.1"/>
</dbReference>
<evidence type="ECO:0000313" key="5">
    <source>
        <dbReference type="Proteomes" id="UP000198814"/>
    </source>
</evidence>
<dbReference type="SUPFAM" id="SSF56954">
    <property type="entry name" value="Outer membrane efflux proteins (OEP)"/>
    <property type="match status" value="1"/>
</dbReference>
<dbReference type="PANTHER" id="PTHR30203">
    <property type="entry name" value="OUTER MEMBRANE CATION EFFLUX PROTEIN"/>
    <property type="match status" value="1"/>
</dbReference>
<keyword evidence="2" id="KW-0472">Membrane</keyword>
<sequence length="546" mass="60766">MESIFSRLYRFGVRLGGFLFLAISLAACSSLPFPAFDLSPKYQEPQFVVPDSWEGTSSFVKANPSDDVLRPDWWKLYDDPILDSLVEQAMAANPDLHAAAERFIQARYAMMKARSRYFPQMGFGFGGNNNRQSDHTLFRAPGEPDSDTQVLMDGIASWEPDFWSKLRNAAQAKIYRAEERAADYGLARLILQAEIASNYFTLRGLDAQIAIYKQSIDLYNYSLTVVETQFEGKIASALDVARAESLLYATESKLALMHGERKVMEQAIAILLNLAPASFKLEPVDNLLAANFSLPQTVPSTLLERRPDIAAMERRMAQANRTIGIARAAFFPNVSFRLGGGLEDSGLNLLSLANSFWAYGSSFSIPLFQGGYRRAQLQQSWSVYRETENLYRSTVLNAFREVENNLTQTHWITIAAERQDAAVEAARKTQNLTMELYKGALASSLELIYSQLGTLTASIDSVQIKTDLLKASVALIRALGGGWNRDQLPADNEIQPFGVLQYTDLDKPAPAGEIDVDANPADRNNKNNNLTKPSVESSYLKVRKSP</sequence>
<proteinExistence type="inferred from homology"/>
<keyword evidence="2" id="KW-1134">Transmembrane beta strand</keyword>
<keyword evidence="2 4" id="KW-0449">Lipoprotein</keyword>
<dbReference type="PANTHER" id="PTHR30203:SF33">
    <property type="entry name" value="BLR4455 PROTEIN"/>
    <property type="match status" value="1"/>
</dbReference>
<keyword evidence="2" id="KW-0812">Transmembrane</keyword>
<dbReference type="InterPro" id="IPR003423">
    <property type="entry name" value="OMP_efflux"/>
</dbReference>
<dbReference type="NCBIfam" id="TIGR01845">
    <property type="entry name" value="outer_NodT"/>
    <property type="match status" value="1"/>
</dbReference>
<keyword evidence="5" id="KW-1185">Reference proteome</keyword>
<dbReference type="EMBL" id="FODO01000002">
    <property type="protein sequence ID" value="SEN95449.1"/>
    <property type="molecule type" value="Genomic_DNA"/>
</dbReference>
<organism evidence="4 5">
    <name type="scientific">Nitrosomonas oligotropha</name>
    <dbReference type="NCBI Taxonomy" id="42354"/>
    <lineage>
        <taxon>Bacteria</taxon>
        <taxon>Pseudomonadati</taxon>
        <taxon>Pseudomonadota</taxon>
        <taxon>Betaproteobacteria</taxon>
        <taxon>Nitrosomonadales</taxon>
        <taxon>Nitrosomonadaceae</taxon>
        <taxon>Nitrosomonas</taxon>
    </lineage>
</organism>
<dbReference type="Gene3D" id="2.20.200.10">
    <property type="entry name" value="Outer membrane efflux proteins (OEP)"/>
    <property type="match status" value="1"/>
</dbReference>
<evidence type="ECO:0000256" key="2">
    <source>
        <dbReference type="RuleBase" id="RU362097"/>
    </source>
</evidence>
<dbReference type="Pfam" id="PF02321">
    <property type="entry name" value="OEP"/>
    <property type="match status" value="2"/>
</dbReference>
<accession>A0A1H8KRB2</accession>
<feature type="region of interest" description="Disordered" evidence="3">
    <location>
        <begin position="510"/>
        <end position="546"/>
    </location>
</feature>
<evidence type="ECO:0000256" key="1">
    <source>
        <dbReference type="ARBA" id="ARBA00007613"/>
    </source>
</evidence>
<keyword evidence="2" id="KW-0564">Palmitate</keyword>
<dbReference type="Proteomes" id="UP000198814">
    <property type="component" value="Unassembled WGS sequence"/>
</dbReference>
<comment type="subcellular location">
    <subcellularLocation>
        <location evidence="2">Cell membrane</location>
        <topology evidence="2">Lipid-anchor</topology>
    </subcellularLocation>
</comment>
<dbReference type="GO" id="GO:0005886">
    <property type="term" value="C:plasma membrane"/>
    <property type="evidence" value="ECO:0007669"/>
    <property type="project" value="UniProtKB-SubCell"/>
</dbReference>
<gene>
    <name evidence="4" type="ORF">SAMN05216333_102216</name>
</gene>
<reference evidence="5" key="1">
    <citation type="submission" date="2016-10" db="EMBL/GenBank/DDBJ databases">
        <authorList>
            <person name="Varghese N."/>
            <person name="Submissions S."/>
        </authorList>
    </citation>
    <scope>NUCLEOTIDE SEQUENCE [LARGE SCALE GENOMIC DNA]</scope>
    <source>
        <strain evidence="5">Nm76</strain>
    </source>
</reference>
<dbReference type="AlphaFoldDB" id="A0A1H8KRB2"/>
<dbReference type="GO" id="GO:0015562">
    <property type="term" value="F:efflux transmembrane transporter activity"/>
    <property type="evidence" value="ECO:0007669"/>
    <property type="project" value="InterPro"/>
</dbReference>
<dbReference type="OrthoDB" id="9770517at2"/>
<evidence type="ECO:0000313" key="4">
    <source>
        <dbReference type="EMBL" id="SEN95449.1"/>
    </source>
</evidence>
<evidence type="ECO:0000256" key="3">
    <source>
        <dbReference type="SAM" id="MobiDB-lite"/>
    </source>
</evidence>
<dbReference type="STRING" id="42354.SAMN05216333_102216"/>
<dbReference type="PROSITE" id="PS51257">
    <property type="entry name" value="PROKAR_LIPOPROTEIN"/>
    <property type="match status" value="1"/>
</dbReference>
<dbReference type="Gene3D" id="1.20.1600.10">
    <property type="entry name" value="Outer membrane efflux proteins (OEP)"/>
    <property type="match status" value="1"/>
</dbReference>
<protein>
    <submittedName>
        <fullName evidence="4">Efflux transporter, outer membrane factor (OMF) lipoprotein, NodT family</fullName>
    </submittedName>
</protein>
<comment type="similarity">
    <text evidence="1 2">Belongs to the outer membrane factor (OMF) (TC 1.B.17) family.</text>
</comment>
<dbReference type="InterPro" id="IPR010131">
    <property type="entry name" value="MdtP/NodT-like"/>
</dbReference>
<name>A0A1H8KRB2_9PROT</name>